<feature type="transmembrane region" description="Helical" evidence="8">
    <location>
        <begin position="382"/>
        <end position="403"/>
    </location>
</feature>
<protein>
    <submittedName>
        <fullName evidence="9">Na+/solute symporter</fullName>
    </submittedName>
</protein>
<dbReference type="InterPro" id="IPR038377">
    <property type="entry name" value="Na/Glc_symporter_sf"/>
</dbReference>
<dbReference type="GO" id="GO:0022857">
    <property type="term" value="F:transmembrane transporter activity"/>
    <property type="evidence" value="ECO:0007669"/>
    <property type="project" value="InterPro"/>
</dbReference>
<comment type="subcellular location">
    <subcellularLocation>
        <location evidence="1">Membrane</location>
        <topology evidence="1">Multi-pass membrane protein</topology>
    </subcellularLocation>
</comment>
<feature type="transmembrane region" description="Helical" evidence="8">
    <location>
        <begin position="217"/>
        <end position="240"/>
    </location>
</feature>
<feature type="transmembrane region" description="Helical" evidence="8">
    <location>
        <begin position="76"/>
        <end position="99"/>
    </location>
</feature>
<evidence type="ECO:0000256" key="4">
    <source>
        <dbReference type="ARBA" id="ARBA00022692"/>
    </source>
</evidence>
<feature type="transmembrane region" description="Helical" evidence="8">
    <location>
        <begin position="48"/>
        <end position="70"/>
    </location>
</feature>
<organism evidence="9 10">
    <name type="scientific">Pelobacter propionicus (strain DSM 2379 / NBRC 103807 / OttBd1)</name>
    <dbReference type="NCBI Taxonomy" id="338966"/>
    <lineage>
        <taxon>Bacteria</taxon>
        <taxon>Pseudomonadati</taxon>
        <taxon>Thermodesulfobacteriota</taxon>
        <taxon>Desulfuromonadia</taxon>
        <taxon>Desulfuromonadales</taxon>
        <taxon>Desulfuromonadaceae</taxon>
        <taxon>Pelobacter</taxon>
    </lineage>
</organism>
<dbReference type="EMBL" id="CP000482">
    <property type="protein sequence ID" value="ABK98957.1"/>
    <property type="molecule type" value="Genomic_DNA"/>
</dbReference>
<dbReference type="Gene3D" id="1.20.1730.10">
    <property type="entry name" value="Sodium/glucose cotransporter"/>
    <property type="match status" value="1"/>
</dbReference>
<evidence type="ECO:0000256" key="7">
    <source>
        <dbReference type="RuleBase" id="RU362091"/>
    </source>
</evidence>
<dbReference type="PANTHER" id="PTHR48086">
    <property type="entry name" value="SODIUM/PROLINE SYMPORTER-RELATED"/>
    <property type="match status" value="1"/>
</dbReference>
<dbReference type="STRING" id="338966.Ppro_1337"/>
<proteinExistence type="inferred from homology"/>
<dbReference type="eggNOG" id="COG0591">
    <property type="taxonomic scope" value="Bacteria"/>
</dbReference>
<accession>A1ANN7</accession>
<dbReference type="PANTHER" id="PTHR48086:SF7">
    <property type="entry name" value="SODIUM-SOLUTE SYMPORTER-RELATED"/>
    <property type="match status" value="1"/>
</dbReference>
<evidence type="ECO:0000313" key="9">
    <source>
        <dbReference type="EMBL" id="ABK98957.1"/>
    </source>
</evidence>
<evidence type="ECO:0000256" key="6">
    <source>
        <dbReference type="ARBA" id="ARBA00023136"/>
    </source>
</evidence>
<name>A1ANN7_PELPD</name>
<keyword evidence="4 8" id="KW-0812">Transmembrane</keyword>
<feature type="transmembrane region" description="Helical" evidence="8">
    <location>
        <begin position="151"/>
        <end position="173"/>
    </location>
</feature>
<feature type="transmembrane region" description="Helical" evidence="8">
    <location>
        <begin position="410"/>
        <end position="428"/>
    </location>
</feature>
<feature type="transmembrane region" description="Helical" evidence="8">
    <location>
        <begin position="6"/>
        <end position="27"/>
    </location>
</feature>
<reference evidence="9 10" key="1">
    <citation type="submission" date="2006-10" db="EMBL/GenBank/DDBJ databases">
        <title>Complete sequence of chromosome of Pelobacter propionicus DSM 2379.</title>
        <authorList>
            <consortium name="US DOE Joint Genome Institute"/>
            <person name="Copeland A."/>
            <person name="Lucas S."/>
            <person name="Lapidus A."/>
            <person name="Barry K."/>
            <person name="Detter J.C."/>
            <person name="Glavina del Rio T."/>
            <person name="Hammon N."/>
            <person name="Israni S."/>
            <person name="Dalin E."/>
            <person name="Tice H."/>
            <person name="Pitluck S."/>
            <person name="Saunders E."/>
            <person name="Brettin T."/>
            <person name="Bruce D."/>
            <person name="Han C."/>
            <person name="Tapia R."/>
            <person name="Schmutz J."/>
            <person name="Larimer F."/>
            <person name="Land M."/>
            <person name="Hauser L."/>
            <person name="Kyrpides N."/>
            <person name="Kim E."/>
            <person name="Lovley D."/>
            <person name="Richardson P."/>
        </authorList>
    </citation>
    <scope>NUCLEOTIDE SEQUENCE [LARGE SCALE GENOMIC DNA]</scope>
    <source>
        <strain evidence="10">DSM 2379 / NBRC 103807 / OttBd1</strain>
    </source>
</reference>
<feature type="transmembrane region" description="Helical" evidence="8">
    <location>
        <begin position="185"/>
        <end position="205"/>
    </location>
</feature>
<dbReference type="Proteomes" id="UP000006732">
    <property type="component" value="Chromosome"/>
</dbReference>
<evidence type="ECO:0000256" key="8">
    <source>
        <dbReference type="SAM" id="Phobius"/>
    </source>
</evidence>
<gene>
    <name evidence="9" type="ordered locus">Ppro_1337</name>
</gene>
<feature type="transmembrane region" description="Helical" evidence="8">
    <location>
        <begin position="261"/>
        <end position="283"/>
    </location>
</feature>
<feature type="transmembrane region" description="Helical" evidence="8">
    <location>
        <begin position="120"/>
        <end position="145"/>
    </location>
</feature>
<evidence type="ECO:0000256" key="5">
    <source>
        <dbReference type="ARBA" id="ARBA00022989"/>
    </source>
</evidence>
<dbReference type="GO" id="GO:0005886">
    <property type="term" value="C:plasma membrane"/>
    <property type="evidence" value="ECO:0007669"/>
    <property type="project" value="TreeGrafter"/>
</dbReference>
<dbReference type="PROSITE" id="PS50283">
    <property type="entry name" value="NA_SOLUT_SYMP_3"/>
    <property type="match status" value="1"/>
</dbReference>
<feature type="transmembrane region" description="Helical" evidence="8">
    <location>
        <begin position="352"/>
        <end position="370"/>
    </location>
</feature>
<dbReference type="InterPro" id="IPR001734">
    <property type="entry name" value="Na/solute_symporter"/>
</dbReference>
<keyword evidence="5 8" id="KW-1133">Transmembrane helix</keyword>
<dbReference type="AlphaFoldDB" id="A1ANN7"/>
<keyword evidence="10" id="KW-1185">Reference proteome</keyword>
<sequence>MPNVSALFMVPFLLTIAAMVAVAVTSARNVRSAGDFSLAGRKANSRDVAGGILGTLVGGAATIGTAQLAYLHGLSAWWFTLGAGIACLFLGLALAPSLRGGMAATIPQFISRYHGERARVCASLFSALGMFIHIVAQLLAAGALLSTLFQISLPGGALAALLLTALFTVGGGMRSAGPLGVIKTTLIYAIMLAGGILVISTGGGLQELRRSLPPYPWFSLFGYGVSEGISDLCSLLVGVISTQTYLQSIFSARDTVAARNGALISALLMPPLGLLGIAIGMYMRVHAPGIDSAKALPLFLAQQFHPALAGVAFAALLIAAVGTAAGLAMGVGTTLYVDVVSKLKRTASHELPLMRLLTLGALLAAFAVLLSDPNSAIMKWSFLSMGLRGATLFLPLLLAIFLGERTSARGGALSIYAAPTAVIIAGVIPSPIPPLYAGLAVSLAAMLLGFAWQRLAPGARN</sequence>
<dbReference type="RefSeq" id="WP_011735250.1">
    <property type="nucleotide sequence ID" value="NC_008609.1"/>
</dbReference>
<comment type="similarity">
    <text evidence="2 7">Belongs to the sodium:solute symporter (SSF) (TC 2.A.21) family.</text>
</comment>
<dbReference type="KEGG" id="ppd:Ppro_1337"/>
<feature type="transmembrane region" description="Helical" evidence="8">
    <location>
        <begin position="303"/>
        <end position="331"/>
    </location>
</feature>
<feature type="transmembrane region" description="Helical" evidence="8">
    <location>
        <begin position="434"/>
        <end position="452"/>
    </location>
</feature>
<evidence type="ECO:0000313" key="10">
    <source>
        <dbReference type="Proteomes" id="UP000006732"/>
    </source>
</evidence>
<dbReference type="Pfam" id="PF00474">
    <property type="entry name" value="SSF"/>
    <property type="match status" value="1"/>
</dbReference>
<evidence type="ECO:0000256" key="3">
    <source>
        <dbReference type="ARBA" id="ARBA00022448"/>
    </source>
</evidence>
<evidence type="ECO:0000256" key="1">
    <source>
        <dbReference type="ARBA" id="ARBA00004141"/>
    </source>
</evidence>
<keyword evidence="3" id="KW-0813">Transport</keyword>
<keyword evidence="6 8" id="KW-0472">Membrane</keyword>
<evidence type="ECO:0000256" key="2">
    <source>
        <dbReference type="ARBA" id="ARBA00006434"/>
    </source>
</evidence>
<dbReference type="HOGENOM" id="CLU_018808_15_3_7"/>
<dbReference type="CDD" id="cd10322">
    <property type="entry name" value="SLC5sbd"/>
    <property type="match status" value="1"/>
</dbReference>
<dbReference type="InterPro" id="IPR050277">
    <property type="entry name" value="Sodium:Solute_Symporter"/>
</dbReference>